<evidence type="ECO:0000313" key="2">
    <source>
        <dbReference type="Proteomes" id="UP000553193"/>
    </source>
</evidence>
<proteinExistence type="predicted"/>
<dbReference type="InterPro" id="IPR012441">
    <property type="entry name" value="DUF1643"/>
</dbReference>
<protein>
    <recommendedName>
        <fullName evidence="3">DUF1643 domain-containing protein</fullName>
    </recommendedName>
</protein>
<sequence>MDLHDPGGKVRRRLAADVVSAAGFSACRRWRWWLERRWDGAPLGSPGPGVVIGMNPSVADETADDPTVAGVMWRARHLWGLPGLIMLNAFAYRATDKLRLLEVDDPVGVENDATIVRLCQGAPLVVAAWGQPPKSLAARGPAVAAMLAGAGVHLMCFGRNADGSPKHPLYQRKDAALVPY</sequence>
<organism evidence="1 2">
    <name type="scientific">Roseococcus suduntuyensis</name>
    <dbReference type="NCBI Taxonomy" id="455361"/>
    <lineage>
        <taxon>Bacteria</taxon>
        <taxon>Pseudomonadati</taxon>
        <taxon>Pseudomonadota</taxon>
        <taxon>Alphaproteobacteria</taxon>
        <taxon>Acetobacterales</taxon>
        <taxon>Roseomonadaceae</taxon>
        <taxon>Roseococcus</taxon>
    </lineage>
</organism>
<comment type="caution">
    <text evidence="1">The sequence shown here is derived from an EMBL/GenBank/DDBJ whole genome shotgun (WGS) entry which is preliminary data.</text>
</comment>
<name>A0A840ADY2_9PROT</name>
<dbReference type="Pfam" id="PF07799">
    <property type="entry name" value="DUF1643"/>
    <property type="match status" value="1"/>
</dbReference>
<dbReference type="Proteomes" id="UP000553193">
    <property type="component" value="Unassembled WGS sequence"/>
</dbReference>
<dbReference type="AlphaFoldDB" id="A0A840ADY2"/>
<dbReference type="EMBL" id="JACIDJ010000006">
    <property type="protein sequence ID" value="MBB3899829.1"/>
    <property type="molecule type" value="Genomic_DNA"/>
</dbReference>
<reference evidence="1 2" key="1">
    <citation type="submission" date="2020-08" db="EMBL/GenBank/DDBJ databases">
        <title>Genomic Encyclopedia of Type Strains, Phase IV (KMG-IV): sequencing the most valuable type-strain genomes for metagenomic binning, comparative biology and taxonomic classification.</title>
        <authorList>
            <person name="Goeker M."/>
        </authorList>
    </citation>
    <scope>NUCLEOTIDE SEQUENCE [LARGE SCALE GENOMIC DNA]</scope>
    <source>
        <strain evidence="1 2">DSM 19979</strain>
    </source>
</reference>
<accession>A0A840ADY2</accession>
<evidence type="ECO:0008006" key="3">
    <source>
        <dbReference type="Google" id="ProtNLM"/>
    </source>
</evidence>
<gene>
    <name evidence="1" type="ORF">GGQ83_003289</name>
</gene>
<keyword evidence="2" id="KW-1185">Reference proteome</keyword>
<evidence type="ECO:0000313" key="1">
    <source>
        <dbReference type="EMBL" id="MBB3899829.1"/>
    </source>
</evidence>
<dbReference type="RefSeq" id="WP_184385936.1">
    <property type="nucleotide sequence ID" value="NZ_JACIDJ010000006.1"/>
</dbReference>